<evidence type="ECO:0000256" key="3">
    <source>
        <dbReference type="ARBA" id="ARBA00010609"/>
    </source>
</evidence>
<dbReference type="STRING" id="1037660.A0A066V4K6"/>
<keyword evidence="8" id="KW-0325">Glycoprotein</keyword>
<proteinExistence type="inferred from homology"/>
<dbReference type="OrthoDB" id="2121828at2759"/>
<evidence type="ECO:0000256" key="8">
    <source>
        <dbReference type="ARBA" id="ARBA00023180"/>
    </source>
</evidence>
<evidence type="ECO:0000256" key="2">
    <source>
        <dbReference type="ARBA" id="ARBA00001935"/>
    </source>
</evidence>
<dbReference type="Proteomes" id="UP000027361">
    <property type="component" value="Unassembled WGS sequence"/>
</dbReference>
<comment type="cofactor">
    <cofactor evidence="2">
        <name>Cu cation</name>
        <dbReference type="ChEBI" id="CHEBI:23378"/>
    </cofactor>
</comment>
<name>A0A066V4K6_TILAU</name>
<dbReference type="InParanoid" id="A0A066V4K6"/>
<keyword evidence="5" id="KW-0479">Metal-binding</keyword>
<gene>
    <name evidence="10" type="ORF">K437DRAFT_217246</name>
</gene>
<dbReference type="HOGENOM" id="CLU_130564_1_0_1"/>
<feature type="non-terminal residue" evidence="10">
    <location>
        <position position="90"/>
    </location>
</feature>
<evidence type="ECO:0000259" key="9">
    <source>
        <dbReference type="Pfam" id="PF07732"/>
    </source>
</evidence>
<dbReference type="PANTHER" id="PTHR11709">
    <property type="entry name" value="MULTI-COPPER OXIDASE"/>
    <property type="match status" value="1"/>
</dbReference>
<accession>A0A066V4K6</accession>
<dbReference type="RefSeq" id="XP_013240127.1">
    <property type="nucleotide sequence ID" value="XM_013384673.1"/>
</dbReference>
<dbReference type="Gene3D" id="2.60.40.420">
    <property type="entry name" value="Cupredoxins - blue copper proteins"/>
    <property type="match status" value="1"/>
</dbReference>
<keyword evidence="6" id="KW-0560">Oxidoreductase</keyword>
<dbReference type="InterPro" id="IPR045087">
    <property type="entry name" value="Cu-oxidase_fam"/>
</dbReference>
<sequence length="90" mass="9919">NGTPRTMQLVNGEFPGPCIQAHLEDRIVVRVTNELPPVGVLAQNVSIHWHGMHLKDAPIYDGTPLTQCPVKAGQKMTYNFTADVAGTHMW</sequence>
<dbReference type="GO" id="GO:0005507">
    <property type="term" value="F:copper ion binding"/>
    <property type="evidence" value="ECO:0007669"/>
    <property type="project" value="InterPro"/>
</dbReference>
<dbReference type="AlphaFoldDB" id="A0A066V4K6"/>
<evidence type="ECO:0000256" key="7">
    <source>
        <dbReference type="ARBA" id="ARBA00023008"/>
    </source>
</evidence>
<evidence type="ECO:0000313" key="10">
    <source>
        <dbReference type="EMBL" id="KDN36667.1"/>
    </source>
</evidence>
<evidence type="ECO:0000256" key="4">
    <source>
        <dbReference type="ARBA" id="ARBA00012297"/>
    </source>
</evidence>
<evidence type="ECO:0000256" key="1">
    <source>
        <dbReference type="ARBA" id="ARBA00000349"/>
    </source>
</evidence>
<keyword evidence="7" id="KW-0186">Copper</keyword>
<evidence type="ECO:0000313" key="11">
    <source>
        <dbReference type="Proteomes" id="UP000027361"/>
    </source>
</evidence>
<dbReference type="InterPro" id="IPR011707">
    <property type="entry name" value="Cu-oxidase-like_N"/>
</dbReference>
<dbReference type="GO" id="GO:0052716">
    <property type="term" value="F:hydroquinone:oxygen oxidoreductase activity"/>
    <property type="evidence" value="ECO:0007669"/>
    <property type="project" value="UniProtKB-EC"/>
</dbReference>
<evidence type="ECO:0000256" key="6">
    <source>
        <dbReference type="ARBA" id="ARBA00023002"/>
    </source>
</evidence>
<dbReference type="EC" id="1.10.3.2" evidence="4"/>
<dbReference type="GO" id="GO:0005886">
    <property type="term" value="C:plasma membrane"/>
    <property type="evidence" value="ECO:0007669"/>
    <property type="project" value="TreeGrafter"/>
</dbReference>
<keyword evidence="11" id="KW-1185">Reference proteome</keyword>
<protein>
    <recommendedName>
        <fullName evidence="4">laccase</fullName>
        <ecNumber evidence="4">1.10.3.2</ecNumber>
    </recommendedName>
</protein>
<dbReference type="Pfam" id="PF07732">
    <property type="entry name" value="Cu-oxidase_3"/>
    <property type="match status" value="1"/>
</dbReference>
<feature type="domain" description="Plastocyanin-like" evidence="9">
    <location>
        <begin position="3"/>
        <end position="90"/>
    </location>
</feature>
<dbReference type="EMBL" id="JMSN01000161">
    <property type="protein sequence ID" value="KDN36667.1"/>
    <property type="molecule type" value="Genomic_DNA"/>
</dbReference>
<feature type="non-terminal residue" evidence="10">
    <location>
        <position position="1"/>
    </location>
</feature>
<reference evidence="10 11" key="1">
    <citation type="submission" date="2014-05" db="EMBL/GenBank/DDBJ databases">
        <title>Draft genome sequence of a rare smut relative, Tilletiaria anomala UBC 951.</title>
        <authorList>
            <consortium name="DOE Joint Genome Institute"/>
            <person name="Toome M."/>
            <person name="Kuo A."/>
            <person name="Henrissat B."/>
            <person name="Lipzen A."/>
            <person name="Tritt A."/>
            <person name="Yoshinaga Y."/>
            <person name="Zane M."/>
            <person name="Barry K."/>
            <person name="Grigoriev I.V."/>
            <person name="Spatafora J.W."/>
            <person name="Aimea M.C."/>
        </authorList>
    </citation>
    <scope>NUCLEOTIDE SEQUENCE [LARGE SCALE GENOMIC DNA]</scope>
    <source>
        <strain evidence="10 11">UBC 951</strain>
    </source>
</reference>
<dbReference type="GeneID" id="25262160"/>
<comment type="catalytic activity">
    <reaction evidence="1">
        <text>4 hydroquinone + O2 = 4 benzosemiquinone + 2 H2O</text>
        <dbReference type="Rhea" id="RHEA:11276"/>
        <dbReference type="ChEBI" id="CHEBI:15377"/>
        <dbReference type="ChEBI" id="CHEBI:15379"/>
        <dbReference type="ChEBI" id="CHEBI:17594"/>
        <dbReference type="ChEBI" id="CHEBI:17977"/>
        <dbReference type="EC" id="1.10.3.2"/>
    </reaction>
</comment>
<dbReference type="GO" id="GO:0006826">
    <property type="term" value="P:iron ion transport"/>
    <property type="evidence" value="ECO:0007669"/>
    <property type="project" value="TreeGrafter"/>
</dbReference>
<comment type="similarity">
    <text evidence="3">Belongs to the multicopper oxidase family.</text>
</comment>
<evidence type="ECO:0000256" key="5">
    <source>
        <dbReference type="ARBA" id="ARBA00022723"/>
    </source>
</evidence>
<dbReference type="PANTHER" id="PTHR11709:SF394">
    <property type="entry name" value="FI03373P-RELATED"/>
    <property type="match status" value="1"/>
</dbReference>
<comment type="caution">
    <text evidence="10">The sequence shown here is derived from an EMBL/GenBank/DDBJ whole genome shotgun (WGS) entry which is preliminary data.</text>
</comment>
<organism evidence="10 11">
    <name type="scientific">Tilletiaria anomala (strain ATCC 24038 / CBS 436.72 / UBC 951)</name>
    <dbReference type="NCBI Taxonomy" id="1037660"/>
    <lineage>
        <taxon>Eukaryota</taxon>
        <taxon>Fungi</taxon>
        <taxon>Dikarya</taxon>
        <taxon>Basidiomycota</taxon>
        <taxon>Ustilaginomycotina</taxon>
        <taxon>Exobasidiomycetes</taxon>
        <taxon>Georgefischeriales</taxon>
        <taxon>Tilletiariaceae</taxon>
        <taxon>Tilletiaria</taxon>
    </lineage>
</organism>
<dbReference type="SUPFAM" id="SSF49503">
    <property type="entry name" value="Cupredoxins"/>
    <property type="match status" value="1"/>
</dbReference>
<dbReference type="InterPro" id="IPR008972">
    <property type="entry name" value="Cupredoxin"/>
</dbReference>